<feature type="transmembrane region" description="Helical" evidence="8">
    <location>
        <begin position="188"/>
        <end position="209"/>
    </location>
</feature>
<dbReference type="GO" id="GO:0055085">
    <property type="term" value="P:transmembrane transport"/>
    <property type="evidence" value="ECO:0007669"/>
    <property type="project" value="InterPro"/>
</dbReference>
<keyword evidence="7 8" id="KW-0472">Membrane</keyword>
<dbReference type="PANTHER" id="PTHR43357:SF4">
    <property type="entry name" value="INNER MEMBRANE ABC TRANSPORTER PERMEASE PROTEIN YDCV"/>
    <property type="match status" value="1"/>
</dbReference>
<keyword evidence="4" id="KW-0997">Cell inner membrane</keyword>
<feature type="transmembrane region" description="Helical" evidence="8">
    <location>
        <begin position="342"/>
        <end position="366"/>
    </location>
</feature>
<feature type="transmembrane region" description="Helical" evidence="8">
    <location>
        <begin position="293"/>
        <end position="312"/>
    </location>
</feature>
<evidence type="ECO:0000313" key="11">
    <source>
        <dbReference type="EMBL" id="OKH94426.1"/>
    </source>
</evidence>
<keyword evidence="6 8" id="KW-1133">Transmembrane helix</keyword>
<dbReference type="RefSeq" id="WP_073785918.1">
    <property type="nucleotide sequence ID" value="NZ_LFBV01000002.1"/>
</dbReference>
<gene>
    <name evidence="11" type="ORF">AB852_08975</name>
</gene>
<evidence type="ECO:0000256" key="3">
    <source>
        <dbReference type="ARBA" id="ARBA00022475"/>
    </source>
</evidence>
<protein>
    <recommendedName>
        <fullName evidence="10">ABC transmembrane type-1 domain-containing protein</fullName>
    </recommendedName>
</protein>
<evidence type="ECO:0000313" key="12">
    <source>
        <dbReference type="Proteomes" id="UP000186455"/>
    </source>
</evidence>
<dbReference type="Pfam" id="PF00528">
    <property type="entry name" value="BPD_transp_1"/>
    <property type="match status" value="1"/>
</dbReference>
<dbReference type="GO" id="GO:0005886">
    <property type="term" value="C:plasma membrane"/>
    <property type="evidence" value="ECO:0007669"/>
    <property type="project" value="UniProtKB-SubCell"/>
</dbReference>
<dbReference type="InterPro" id="IPR035906">
    <property type="entry name" value="MetI-like_sf"/>
</dbReference>
<feature type="transmembrane region" description="Helical" evidence="8">
    <location>
        <begin position="465"/>
        <end position="484"/>
    </location>
</feature>
<proteinExistence type="inferred from homology"/>
<dbReference type="AlphaFoldDB" id="A0A1Q4V9B2"/>
<evidence type="ECO:0000259" key="10">
    <source>
        <dbReference type="PROSITE" id="PS50928"/>
    </source>
</evidence>
<dbReference type="Gene3D" id="1.10.3720.10">
    <property type="entry name" value="MetI-like"/>
    <property type="match status" value="2"/>
</dbReference>
<evidence type="ECO:0000256" key="5">
    <source>
        <dbReference type="ARBA" id="ARBA00022692"/>
    </source>
</evidence>
<sequence length="600" mass="63665">MGSDKVPELTTSRPAPEGRRTAGKGTASRHDPPPGRTARRRVDAPLVVVRVMIALLCVVLVVPMAGLVWAAFGPGEGFGGGELSLDNFRTVLGSSGLAGTLLRTLVLGVGSVIVMLLVAVPLAWLYARTDLRGKSVILFLAAAKMAIPGFLVALGYIFMFNPSNGIINTWWGELGGSGPLTDVYSLKWIILLQGLDFAGPAFFMLVPTLRVIDVNVEEAAAVHGIPRLRAALQLLLPIAAPAIAGVSIFFFIVAVEVFDYAGMLGMPARITVLSTLIYQYTQGATGSPEYGNAAAVGLGMALGIGLIMLGYYRAMRRAGQMATVTGKRAAREPIRLTRRGRVAGYCLIGLYALIGVVLPVLTLVWASLVPYLRPPSAEAFGELSFAAYTDAAYDLGEVLPTTLLLVAVVPTAAVAFAACAGWLVTRTTVRGRRGLDALIMMTLAVPSIVMAVSFVYVGLSAYRWLPLYGTAAFLALVVACRFVATAYRTLHGTMLQVHGELEEAAAVSGIRRGRAFVSVVLPVVRGSLAYAWFWIALLTIRELTITLILSSDGTDVMSTRIFGYSSAGETGLSAALGVIQLGLITVLLIAFCRVARRQSL</sequence>
<dbReference type="SUPFAM" id="SSF161098">
    <property type="entry name" value="MetI-like"/>
    <property type="match status" value="2"/>
</dbReference>
<dbReference type="CDD" id="cd06261">
    <property type="entry name" value="TM_PBP2"/>
    <property type="match status" value="2"/>
</dbReference>
<keyword evidence="2 8" id="KW-0813">Transport</keyword>
<keyword evidence="12" id="KW-1185">Reference proteome</keyword>
<accession>A0A1Q4V9B2</accession>
<evidence type="ECO:0000256" key="7">
    <source>
        <dbReference type="ARBA" id="ARBA00023136"/>
    </source>
</evidence>
<keyword evidence="5 8" id="KW-0812">Transmembrane</keyword>
<evidence type="ECO:0000256" key="8">
    <source>
        <dbReference type="RuleBase" id="RU363032"/>
    </source>
</evidence>
<feature type="transmembrane region" description="Helical" evidence="8">
    <location>
        <begin position="47"/>
        <end position="72"/>
    </location>
</feature>
<feature type="domain" description="ABC transmembrane type-1" evidence="10">
    <location>
        <begin position="101"/>
        <end position="311"/>
    </location>
</feature>
<dbReference type="EMBL" id="LFBV01000002">
    <property type="protein sequence ID" value="OKH94426.1"/>
    <property type="molecule type" value="Genomic_DNA"/>
</dbReference>
<comment type="similarity">
    <text evidence="8">Belongs to the binding-protein-dependent transport system permease family.</text>
</comment>
<feature type="transmembrane region" description="Helical" evidence="8">
    <location>
        <begin position="403"/>
        <end position="425"/>
    </location>
</feature>
<evidence type="ECO:0000256" key="4">
    <source>
        <dbReference type="ARBA" id="ARBA00022519"/>
    </source>
</evidence>
<feature type="transmembrane region" description="Helical" evidence="8">
    <location>
        <begin position="571"/>
        <end position="592"/>
    </location>
</feature>
<comment type="caution">
    <text evidence="11">The sequence shown here is derived from an EMBL/GenBank/DDBJ whole genome shotgun (WGS) entry which is preliminary data.</text>
</comment>
<evidence type="ECO:0000256" key="2">
    <source>
        <dbReference type="ARBA" id="ARBA00022448"/>
    </source>
</evidence>
<dbReference type="PROSITE" id="PS50928">
    <property type="entry name" value="ABC_TM1"/>
    <property type="match status" value="2"/>
</dbReference>
<evidence type="ECO:0000256" key="9">
    <source>
        <dbReference type="SAM" id="MobiDB-lite"/>
    </source>
</evidence>
<name>A0A1Q4V9B2_9ACTN</name>
<feature type="transmembrane region" description="Helical" evidence="8">
    <location>
        <begin position="137"/>
        <end position="159"/>
    </location>
</feature>
<feature type="transmembrane region" description="Helical" evidence="8">
    <location>
        <begin position="230"/>
        <end position="255"/>
    </location>
</feature>
<keyword evidence="3" id="KW-1003">Cell membrane</keyword>
<feature type="transmembrane region" description="Helical" evidence="8">
    <location>
        <begin position="105"/>
        <end position="125"/>
    </location>
</feature>
<dbReference type="InterPro" id="IPR000515">
    <property type="entry name" value="MetI-like"/>
</dbReference>
<dbReference type="PANTHER" id="PTHR43357">
    <property type="entry name" value="INNER MEMBRANE ABC TRANSPORTER PERMEASE PROTEIN YDCV"/>
    <property type="match status" value="1"/>
</dbReference>
<dbReference type="Proteomes" id="UP000186455">
    <property type="component" value="Unassembled WGS sequence"/>
</dbReference>
<organism evidence="11 12">
    <name type="scientific">Streptomyces uncialis</name>
    <dbReference type="NCBI Taxonomy" id="1048205"/>
    <lineage>
        <taxon>Bacteria</taxon>
        <taxon>Bacillati</taxon>
        <taxon>Actinomycetota</taxon>
        <taxon>Actinomycetes</taxon>
        <taxon>Kitasatosporales</taxon>
        <taxon>Streptomycetaceae</taxon>
        <taxon>Streptomyces</taxon>
    </lineage>
</organism>
<feature type="region of interest" description="Disordered" evidence="9">
    <location>
        <begin position="1"/>
        <end position="38"/>
    </location>
</feature>
<evidence type="ECO:0000256" key="1">
    <source>
        <dbReference type="ARBA" id="ARBA00004429"/>
    </source>
</evidence>
<feature type="transmembrane region" description="Helical" evidence="8">
    <location>
        <begin position="437"/>
        <end position="459"/>
    </location>
</feature>
<comment type="subcellular location">
    <subcellularLocation>
        <location evidence="1">Cell inner membrane</location>
        <topology evidence="1">Multi-pass membrane protein</topology>
    </subcellularLocation>
    <subcellularLocation>
        <location evidence="8">Cell membrane</location>
        <topology evidence="8">Multi-pass membrane protein</topology>
    </subcellularLocation>
</comment>
<dbReference type="STRING" id="1048205.AB852_08975"/>
<feature type="domain" description="ABC transmembrane type-1" evidence="10">
    <location>
        <begin position="399"/>
        <end position="591"/>
    </location>
</feature>
<reference evidence="11 12" key="1">
    <citation type="submission" date="2015-06" db="EMBL/GenBank/DDBJ databases">
        <title>Cloning and characterization of the uncialamcin biosynthetic gene cluster.</title>
        <authorList>
            <person name="Yan X."/>
            <person name="Huang T."/>
            <person name="Ge H."/>
            <person name="Shen B."/>
        </authorList>
    </citation>
    <scope>NUCLEOTIDE SEQUENCE [LARGE SCALE GENOMIC DNA]</scope>
    <source>
        <strain evidence="11 12">DCA2648</strain>
    </source>
</reference>
<evidence type="ECO:0000256" key="6">
    <source>
        <dbReference type="ARBA" id="ARBA00022989"/>
    </source>
</evidence>